<dbReference type="AlphaFoldDB" id="A0A7J8JXR6"/>
<reference evidence="2 3" key="1">
    <citation type="journal article" date="2020" name="Nature">
        <title>Six reference-quality genomes reveal evolution of bat adaptations.</title>
        <authorList>
            <person name="Jebb D."/>
            <person name="Huang Z."/>
            <person name="Pippel M."/>
            <person name="Hughes G.M."/>
            <person name="Lavrichenko K."/>
            <person name="Devanna P."/>
            <person name="Winkler S."/>
            <person name="Jermiin L.S."/>
            <person name="Skirmuntt E.C."/>
            <person name="Katzourakis A."/>
            <person name="Burkitt-Gray L."/>
            <person name="Ray D.A."/>
            <person name="Sullivan K.A.M."/>
            <person name="Roscito J.G."/>
            <person name="Kirilenko B.M."/>
            <person name="Davalos L.M."/>
            <person name="Corthals A.P."/>
            <person name="Power M.L."/>
            <person name="Jones G."/>
            <person name="Ransome R.D."/>
            <person name="Dechmann D.K.N."/>
            <person name="Locatelli A.G."/>
            <person name="Puechmaille S.J."/>
            <person name="Fedrigo O."/>
            <person name="Jarvis E.D."/>
            <person name="Hiller M."/>
            <person name="Vernes S.C."/>
            <person name="Myers E.W."/>
            <person name="Teeling E.C."/>
        </authorList>
    </citation>
    <scope>NUCLEOTIDE SEQUENCE [LARGE SCALE GENOMIC DNA]</scope>
    <source>
        <strain evidence="2">MMolMol1</strain>
        <tissue evidence="2">Muscle</tissue>
    </source>
</reference>
<name>A0A7J8JXR6_MOLMO</name>
<evidence type="ECO:0000256" key="1">
    <source>
        <dbReference type="SAM" id="MobiDB-lite"/>
    </source>
</evidence>
<feature type="compositionally biased region" description="Polar residues" evidence="1">
    <location>
        <begin position="97"/>
        <end position="110"/>
    </location>
</feature>
<keyword evidence="3" id="KW-1185">Reference proteome</keyword>
<evidence type="ECO:0000313" key="3">
    <source>
        <dbReference type="Proteomes" id="UP000550707"/>
    </source>
</evidence>
<dbReference type="Proteomes" id="UP000550707">
    <property type="component" value="Unassembled WGS sequence"/>
</dbReference>
<dbReference type="InParanoid" id="A0A7J8JXR6"/>
<accession>A0A7J8JXR6</accession>
<gene>
    <name evidence="2" type="ORF">HJG59_008104</name>
</gene>
<organism evidence="2 3">
    <name type="scientific">Molossus molossus</name>
    <name type="common">Pallas' mastiff bat</name>
    <name type="synonym">Vespertilio molossus</name>
    <dbReference type="NCBI Taxonomy" id="27622"/>
    <lineage>
        <taxon>Eukaryota</taxon>
        <taxon>Metazoa</taxon>
        <taxon>Chordata</taxon>
        <taxon>Craniata</taxon>
        <taxon>Vertebrata</taxon>
        <taxon>Euteleostomi</taxon>
        <taxon>Mammalia</taxon>
        <taxon>Eutheria</taxon>
        <taxon>Laurasiatheria</taxon>
        <taxon>Chiroptera</taxon>
        <taxon>Yangochiroptera</taxon>
        <taxon>Molossidae</taxon>
        <taxon>Molossus</taxon>
    </lineage>
</organism>
<dbReference type="EMBL" id="JACASF010000001">
    <property type="protein sequence ID" value="KAF6501125.1"/>
    <property type="molecule type" value="Genomic_DNA"/>
</dbReference>
<protein>
    <submittedName>
        <fullName evidence="2">Uncharacterized protein</fullName>
    </submittedName>
</protein>
<comment type="caution">
    <text evidence="2">The sequence shown here is derived from an EMBL/GenBank/DDBJ whole genome shotgun (WGS) entry which is preliminary data.</text>
</comment>
<proteinExistence type="predicted"/>
<sequence length="184" mass="20585">MRTWPFTLGASACSSVMEEKPRCGPQKLVREQDELTQLRLSIHLPLWRYNDTCHHRCHLLSSFMHSQCISSSLQQARRSSFILHHCHHVENAFGEPTESSRARSSASCPKSPSIRCPEQPSGLLGSKSHDASPMKDPTFPGLRTYPVTGVDCLCPTFFTRSVQPLPLPVLSPRGPEVSHQQNVE</sequence>
<feature type="region of interest" description="Disordered" evidence="1">
    <location>
        <begin position="94"/>
        <end position="139"/>
    </location>
</feature>
<evidence type="ECO:0000313" key="2">
    <source>
        <dbReference type="EMBL" id="KAF6501125.1"/>
    </source>
</evidence>